<reference evidence="2" key="1">
    <citation type="journal article" date="2019" name="Int. J. Syst. Evol. Microbiol.">
        <title>The Global Catalogue of Microorganisms (GCM) 10K type strain sequencing project: providing services to taxonomists for standard genome sequencing and annotation.</title>
        <authorList>
            <consortium name="The Broad Institute Genomics Platform"/>
            <consortium name="The Broad Institute Genome Sequencing Center for Infectious Disease"/>
            <person name="Wu L."/>
            <person name="Ma J."/>
        </authorList>
    </citation>
    <scope>NUCLEOTIDE SEQUENCE [LARGE SCALE GENOMIC DNA]</scope>
    <source>
        <strain evidence="2">KCTC 52344</strain>
    </source>
</reference>
<dbReference type="EMBL" id="JBHULC010000008">
    <property type="protein sequence ID" value="MFD2520837.1"/>
    <property type="molecule type" value="Genomic_DNA"/>
</dbReference>
<dbReference type="RefSeq" id="WP_340235160.1">
    <property type="nucleotide sequence ID" value="NZ_JBBEWC010000003.1"/>
</dbReference>
<evidence type="ECO:0000313" key="1">
    <source>
        <dbReference type="EMBL" id="MFD2520837.1"/>
    </source>
</evidence>
<protein>
    <submittedName>
        <fullName evidence="1">SO2930 family diheme c-type cytochrome</fullName>
    </submittedName>
</protein>
<dbReference type="Proteomes" id="UP001597510">
    <property type="component" value="Unassembled WGS sequence"/>
</dbReference>
<name>A0ABW5J481_9BACT</name>
<gene>
    <name evidence="1" type="ORF">ACFSR2_08085</name>
</gene>
<organism evidence="1 2">
    <name type="scientific">Emticicia soli</name>
    <dbReference type="NCBI Taxonomy" id="2027878"/>
    <lineage>
        <taxon>Bacteria</taxon>
        <taxon>Pseudomonadati</taxon>
        <taxon>Bacteroidota</taxon>
        <taxon>Cytophagia</taxon>
        <taxon>Cytophagales</taxon>
        <taxon>Leadbetterellaceae</taxon>
        <taxon>Emticicia</taxon>
    </lineage>
</organism>
<sequence>MTFCDLIFSMQRFILLLIALGIFVLSSFNQQEKKQEYQATAPKEKLSEYNFFDGNIAEQKPANGVTPYSLNTPLFSDYAEKLRFVKLPEGTKAVYNAKEVLDFPVGTTLIKTFYYPNDFRNTAKGRRIMETRLLIHEAEGWKALAYVWNEEQTEAYLEVAGETTQVSYIDLNGKKKKHEYSVPNLNQCKGCHNLNEQMRPIGPSARQLNGYYSAWGINQGSENQLVAWQKMGILQDLPAIEQVPKAPVWNKPETGSIDERARIWLDINCAHCHRLGGPAQTSGLNLSIHEADPLAFGILKTPVAAGRGSGNKKFDIVPGKPEESILLYRIESVDPGEMMPEVGRKTAHKEGIELVKEWIKQIQKP</sequence>
<dbReference type="NCBIfam" id="TIGR03806">
    <property type="entry name" value="chp_HNE_0200"/>
    <property type="match status" value="1"/>
</dbReference>
<evidence type="ECO:0000313" key="2">
    <source>
        <dbReference type="Proteomes" id="UP001597510"/>
    </source>
</evidence>
<dbReference type="InterPro" id="IPR022269">
    <property type="entry name" value="SO_2930-like_C"/>
</dbReference>
<accession>A0ABW5J481</accession>
<keyword evidence="2" id="KW-1185">Reference proteome</keyword>
<comment type="caution">
    <text evidence="1">The sequence shown here is derived from an EMBL/GenBank/DDBJ whole genome shotgun (WGS) entry which is preliminary data.</text>
</comment>
<proteinExistence type="predicted"/>